<sequence>MKEMGSASEPVARTAVPPPSDNTRQPADAEVPDFWRPYVVKLLENGQIDEYAEEPVSFDSILAHKWITRYDVKPSIDPAYVPRCGELVLWIWDGLEDGSLTLNPVTGRHEILGNDHLWHGLPCWRAGVVTEMPLKDTYMRDITETPDDPHGLIYSWFRVEALPHPLGDDKTYSKQYNYVPLRNIRPFNAWKIFLKDQNWDKSHPSILNAMNVISSWSVVRKYHIVGKDRNCSIHCKAIFIGSELLAVSDTIRLKPEGFEYPDLEEGPVPKITDVMVITNILFQLIDCVDNDPLLLAEHRGVLISGRVYTTDPSRVRKSYSCLFHDPTADENPRPLTPNEVFTAFRQPSMYHYGPWYKMANGEECNVALDAVIGRYYEAPAAYLMFGTHSLEYDLLGVTGGRKWSSQDDVRIPDGMTWFQGKCRAETLGVTELLGVECGPSAPQGDENGQTIVSTARESLHRQDQIHASETPATATLA</sequence>
<name>A0A9W9GNN2_9EURO</name>
<reference evidence="3" key="2">
    <citation type="journal article" date="2023" name="IMA Fungus">
        <title>Comparative genomic study of the Penicillium genus elucidates a diverse pangenome and 15 lateral gene transfer events.</title>
        <authorList>
            <person name="Petersen C."/>
            <person name="Sorensen T."/>
            <person name="Nielsen M.R."/>
            <person name="Sondergaard T.E."/>
            <person name="Sorensen J.L."/>
            <person name="Fitzpatrick D.A."/>
            <person name="Frisvad J.C."/>
            <person name="Nielsen K.L."/>
        </authorList>
    </citation>
    <scope>NUCLEOTIDE SEQUENCE</scope>
    <source>
        <strain evidence="3">IBT 22155</strain>
    </source>
</reference>
<feature type="domain" description="Cryptic loci regulator 2 C-terminal" evidence="2">
    <location>
        <begin position="234"/>
        <end position="377"/>
    </location>
</feature>
<comment type="caution">
    <text evidence="3">The sequence shown here is derived from an EMBL/GenBank/DDBJ whole genome shotgun (WGS) entry which is preliminary data.</text>
</comment>
<evidence type="ECO:0000313" key="3">
    <source>
        <dbReference type="EMBL" id="KAJ5124804.1"/>
    </source>
</evidence>
<feature type="compositionally biased region" description="Polar residues" evidence="1">
    <location>
        <begin position="467"/>
        <end position="477"/>
    </location>
</feature>
<dbReference type="GO" id="GO:0030466">
    <property type="term" value="P:silent mating-type cassette heterochromatin formation"/>
    <property type="evidence" value="ECO:0007669"/>
    <property type="project" value="TreeGrafter"/>
</dbReference>
<dbReference type="InterPro" id="IPR018839">
    <property type="entry name" value="Tscrpt-silencing_Clr2_C"/>
</dbReference>
<dbReference type="Proteomes" id="UP001149079">
    <property type="component" value="Unassembled WGS sequence"/>
</dbReference>
<feature type="region of interest" description="Disordered" evidence="1">
    <location>
        <begin position="1"/>
        <end position="28"/>
    </location>
</feature>
<dbReference type="InterPro" id="IPR038986">
    <property type="entry name" value="Clr2"/>
</dbReference>
<dbReference type="Pfam" id="PF10383">
    <property type="entry name" value="Clr2"/>
    <property type="match status" value="1"/>
</dbReference>
<dbReference type="PANTHER" id="PTHR38046:SF1">
    <property type="entry name" value="CRYPTIC LOCI REGULATOR 2"/>
    <property type="match status" value="1"/>
</dbReference>
<reference evidence="3" key="1">
    <citation type="submission" date="2022-11" db="EMBL/GenBank/DDBJ databases">
        <authorList>
            <person name="Petersen C."/>
        </authorList>
    </citation>
    <scope>NUCLEOTIDE SEQUENCE</scope>
    <source>
        <strain evidence="3">IBT 22155</strain>
    </source>
</reference>
<dbReference type="GO" id="GO:0031934">
    <property type="term" value="C:mating-type region heterochromatin"/>
    <property type="evidence" value="ECO:0007669"/>
    <property type="project" value="TreeGrafter"/>
</dbReference>
<feature type="region of interest" description="Disordered" evidence="1">
    <location>
        <begin position="458"/>
        <end position="477"/>
    </location>
</feature>
<dbReference type="EMBL" id="JAPQKL010000006">
    <property type="protein sequence ID" value="KAJ5124804.1"/>
    <property type="molecule type" value="Genomic_DNA"/>
</dbReference>
<protein>
    <submittedName>
        <fullName evidence="3">Transcription-silencing protein Clr2</fullName>
    </submittedName>
</protein>
<evidence type="ECO:0000313" key="4">
    <source>
        <dbReference type="Proteomes" id="UP001149079"/>
    </source>
</evidence>
<dbReference type="GO" id="GO:0070824">
    <property type="term" value="C:SHREC complex"/>
    <property type="evidence" value="ECO:0007669"/>
    <property type="project" value="InterPro"/>
</dbReference>
<proteinExistence type="predicted"/>
<evidence type="ECO:0000256" key="1">
    <source>
        <dbReference type="SAM" id="MobiDB-lite"/>
    </source>
</evidence>
<gene>
    <name evidence="3" type="ORF">N7515_008629</name>
</gene>
<organism evidence="3 4">
    <name type="scientific">Penicillium bovifimosum</name>
    <dbReference type="NCBI Taxonomy" id="126998"/>
    <lineage>
        <taxon>Eukaryota</taxon>
        <taxon>Fungi</taxon>
        <taxon>Dikarya</taxon>
        <taxon>Ascomycota</taxon>
        <taxon>Pezizomycotina</taxon>
        <taxon>Eurotiomycetes</taxon>
        <taxon>Eurotiomycetidae</taxon>
        <taxon>Eurotiales</taxon>
        <taxon>Aspergillaceae</taxon>
        <taxon>Penicillium</taxon>
    </lineage>
</organism>
<dbReference type="GO" id="GO:0033553">
    <property type="term" value="C:rDNA heterochromatin"/>
    <property type="evidence" value="ECO:0007669"/>
    <property type="project" value="TreeGrafter"/>
</dbReference>
<dbReference type="OrthoDB" id="438224at2759"/>
<dbReference type="RefSeq" id="XP_056519203.1">
    <property type="nucleotide sequence ID" value="XM_056669373.1"/>
</dbReference>
<dbReference type="PANTHER" id="PTHR38046">
    <property type="entry name" value="CRYPTIC LOCI REGULATOR 2"/>
    <property type="match status" value="1"/>
</dbReference>
<accession>A0A9W9GNN2</accession>
<dbReference type="AlphaFoldDB" id="A0A9W9GNN2"/>
<keyword evidence="4" id="KW-1185">Reference proteome</keyword>
<evidence type="ECO:0000259" key="2">
    <source>
        <dbReference type="Pfam" id="PF10383"/>
    </source>
</evidence>
<dbReference type="GeneID" id="81408543"/>